<sequence length="18" mass="1947">MPSNKQGSQSIVWVIIGC</sequence>
<reference evidence="1" key="2">
    <citation type="journal article" date="2015" name="Fish Shellfish Immunol.">
        <title>Early steps in the European eel (Anguilla anguilla)-Vibrio vulnificus interaction in the gills: Role of the RtxA13 toxin.</title>
        <authorList>
            <person name="Callol A."/>
            <person name="Pajuelo D."/>
            <person name="Ebbesson L."/>
            <person name="Teles M."/>
            <person name="MacKenzie S."/>
            <person name="Amaro C."/>
        </authorList>
    </citation>
    <scope>NUCLEOTIDE SEQUENCE</scope>
</reference>
<accession>A0A0E9VMP6</accession>
<protein>
    <submittedName>
        <fullName evidence="1">Uncharacterized protein</fullName>
    </submittedName>
</protein>
<dbReference type="AlphaFoldDB" id="A0A0E9VMP6"/>
<reference evidence="1" key="1">
    <citation type="submission" date="2014-11" db="EMBL/GenBank/DDBJ databases">
        <authorList>
            <person name="Amaro Gonzalez C."/>
        </authorList>
    </citation>
    <scope>NUCLEOTIDE SEQUENCE</scope>
</reference>
<dbReference type="EMBL" id="GBXM01029260">
    <property type="protein sequence ID" value="JAH79317.1"/>
    <property type="molecule type" value="Transcribed_RNA"/>
</dbReference>
<proteinExistence type="predicted"/>
<name>A0A0E9VMP6_ANGAN</name>
<dbReference type="PROSITE" id="PS51257">
    <property type="entry name" value="PROKAR_LIPOPROTEIN"/>
    <property type="match status" value="1"/>
</dbReference>
<evidence type="ECO:0000313" key="1">
    <source>
        <dbReference type="EMBL" id="JAH79317.1"/>
    </source>
</evidence>
<organism evidence="1">
    <name type="scientific">Anguilla anguilla</name>
    <name type="common">European freshwater eel</name>
    <name type="synonym">Muraena anguilla</name>
    <dbReference type="NCBI Taxonomy" id="7936"/>
    <lineage>
        <taxon>Eukaryota</taxon>
        <taxon>Metazoa</taxon>
        <taxon>Chordata</taxon>
        <taxon>Craniata</taxon>
        <taxon>Vertebrata</taxon>
        <taxon>Euteleostomi</taxon>
        <taxon>Actinopterygii</taxon>
        <taxon>Neopterygii</taxon>
        <taxon>Teleostei</taxon>
        <taxon>Anguilliformes</taxon>
        <taxon>Anguillidae</taxon>
        <taxon>Anguilla</taxon>
    </lineage>
</organism>